<comment type="caution">
    <text evidence="1">The sequence shown here is derived from an EMBL/GenBank/DDBJ whole genome shotgun (WGS) entry which is preliminary data.</text>
</comment>
<evidence type="ECO:0008006" key="3">
    <source>
        <dbReference type="Google" id="ProtNLM"/>
    </source>
</evidence>
<evidence type="ECO:0000313" key="2">
    <source>
        <dbReference type="Proteomes" id="UP000649604"/>
    </source>
</evidence>
<evidence type="ECO:0000313" key="1">
    <source>
        <dbReference type="EMBL" id="MBD3322933.1"/>
    </source>
</evidence>
<dbReference type="AlphaFoldDB" id="A0A9D5Q472"/>
<name>A0A9D5Q472_9BACT</name>
<dbReference type="InterPro" id="IPR027417">
    <property type="entry name" value="P-loop_NTPase"/>
</dbReference>
<sequence length="264" mass="30975">MHDMSIMRSVVKGIRHPKKAVTVMNRKLLAHVRHDKFRRFIVLSRSRTGSNLLVSLLNSHPNIHAEAEIFLRLNGRNYQDILTKAFARQPLYVKAKGFKLFYYHPLDDKSSGIWNALASLDDLYVIHLKRRNILRTLISRKIAGIQGVWAVTSTEQHSAADKKDIAVTFTADELLEGFKQTRRWEQAGENIFRNHPLISIDYEDLVDYRELTFYKVTEFLDVRYKQPKTKLKKQNTKSLRETVTNYEELKSAFLETEWQSFFDE</sequence>
<dbReference type="SUPFAM" id="SSF52540">
    <property type="entry name" value="P-loop containing nucleoside triphosphate hydrolases"/>
    <property type="match status" value="1"/>
</dbReference>
<gene>
    <name evidence="1" type="ORF">GF339_00015</name>
</gene>
<accession>A0A9D5Q472</accession>
<protein>
    <recommendedName>
        <fullName evidence="3">Sulphotransferase Stf0 domain-containing protein</fullName>
    </recommendedName>
</protein>
<dbReference type="PANTHER" id="PTHR32175">
    <property type="entry name" value="PROTEIN, PUTATIVE, EXPRESSED-RELATED"/>
    <property type="match status" value="1"/>
</dbReference>
<dbReference type="Gene3D" id="3.40.50.300">
    <property type="entry name" value="P-loop containing nucleotide triphosphate hydrolases"/>
    <property type="match status" value="1"/>
</dbReference>
<dbReference type="Proteomes" id="UP000649604">
    <property type="component" value="Unassembled WGS sequence"/>
</dbReference>
<dbReference type="EMBL" id="WJJP01000001">
    <property type="protein sequence ID" value="MBD3322933.1"/>
    <property type="molecule type" value="Genomic_DNA"/>
</dbReference>
<dbReference type="PANTHER" id="PTHR32175:SF26">
    <property type="entry name" value="PROTEIN, PUTATIVE, EXPRESSED-RELATED"/>
    <property type="match status" value="1"/>
</dbReference>
<organism evidence="1 2">
    <name type="scientific">candidate division KSB3 bacterium</name>
    <dbReference type="NCBI Taxonomy" id="2044937"/>
    <lineage>
        <taxon>Bacteria</taxon>
        <taxon>candidate division KSB3</taxon>
    </lineage>
</organism>
<reference evidence="1" key="1">
    <citation type="submission" date="2019-11" db="EMBL/GenBank/DDBJ databases">
        <title>Microbial mats filling the niche in hypersaline microbial mats.</title>
        <authorList>
            <person name="Wong H.L."/>
            <person name="Macleod F.I."/>
            <person name="White R.A. III"/>
            <person name="Burns B.P."/>
        </authorList>
    </citation>
    <scope>NUCLEOTIDE SEQUENCE</scope>
    <source>
        <strain evidence="1">Rbin_158</strain>
    </source>
</reference>
<dbReference type="InterPro" id="IPR052796">
    <property type="entry name" value="Nod_factor_sulfotransferase"/>
</dbReference>
<proteinExistence type="predicted"/>